<feature type="transmembrane region" description="Helical" evidence="7">
    <location>
        <begin position="9"/>
        <end position="29"/>
    </location>
</feature>
<dbReference type="PANTHER" id="PTHR43531:SF14">
    <property type="entry name" value="METHYL-ACCEPTING CHEMOTAXIS PROTEIN I-RELATED"/>
    <property type="match status" value="1"/>
</dbReference>
<feature type="domain" description="Methyl-accepting transducer" evidence="8">
    <location>
        <begin position="551"/>
        <end position="780"/>
    </location>
</feature>
<evidence type="ECO:0000256" key="6">
    <source>
        <dbReference type="SAM" id="Coils"/>
    </source>
</evidence>
<feature type="domain" description="HAMP" evidence="9">
    <location>
        <begin position="313"/>
        <end position="366"/>
    </location>
</feature>
<evidence type="ECO:0000259" key="9">
    <source>
        <dbReference type="PROSITE" id="PS50885"/>
    </source>
</evidence>
<dbReference type="InterPro" id="IPR051310">
    <property type="entry name" value="MCP_chemotaxis"/>
</dbReference>
<dbReference type="GO" id="GO:0004888">
    <property type="term" value="F:transmembrane signaling receptor activity"/>
    <property type="evidence" value="ECO:0007669"/>
    <property type="project" value="InterPro"/>
</dbReference>
<reference evidence="11 12" key="1">
    <citation type="submission" date="2013-12" db="EMBL/GenBank/DDBJ databases">
        <authorList>
            <consortium name="DOE Joint Genome Institute"/>
            <person name="Kappler U."/>
            <person name="Huntemann M."/>
            <person name="Han J."/>
            <person name="Chen A."/>
            <person name="Kyrpides N."/>
            <person name="Mavromatis K."/>
            <person name="Markowitz V."/>
            <person name="Palaniappan K."/>
            <person name="Ivanova N."/>
            <person name="Schaumberg A."/>
            <person name="Pati A."/>
            <person name="Liolios K."/>
            <person name="Nordberg H.P."/>
            <person name="Cantor M.N."/>
            <person name="Hua S.X."/>
            <person name="Woyke T."/>
        </authorList>
    </citation>
    <scope>NUCLEOTIDE SEQUENCE [LARGE SCALE GENOMIC DNA]</scope>
    <source>
        <strain evidence="12">AL2</strain>
    </source>
</reference>
<dbReference type="Gene3D" id="1.10.287.950">
    <property type="entry name" value="Methyl-accepting chemotaxis protein"/>
    <property type="match status" value="1"/>
</dbReference>
<dbReference type="CDD" id="cd06225">
    <property type="entry name" value="HAMP"/>
    <property type="match status" value="1"/>
</dbReference>
<evidence type="ECO:0000259" key="8">
    <source>
        <dbReference type="PROSITE" id="PS50111"/>
    </source>
</evidence>
<evidence type="ECO:0000256" key="3">
    <source>
        <dbReference type="ARBA" id="ARBA00023224"/>
    </source>
</evidence>
<dbReference type="KEGG" id="tao:THIAE_01755"/>
<evidence type="ECO:0000313" key="12">
    <source>
        <dbReference type="Proteomes" id="UP000005380"/>
    </source>
</evidence>
<keyword evidence="6" id="KW-0175">Coiled coil</keyword>
<dbReference type="InterPro" id="IPR004090">
    <property type="entry name" value="Chemotax_Me-accpt_rcpt"/>
</dbReference>
<dbReference type="eggNOG" id="COG0840">
    <property type="taxonomic scope" value="Bacteria"/>
</dbReference>
<evidence type="ECO:0000256" key="2">
    <source>
        <dbReference type="ARBA" id="ARBA00022481"/>
    </source>
</evidence>
<name>W0DQ08_9GAMM</name>
<dbReference type="STRING" id="717772.THIAE_01755"/>
<dbReference type="HOGENOM" id="CLU_000445_107_20_6"/>
<dbReference type="EMBL" id="CP007030">
    <property type="protein sequence ID" value="AHF00660.1"/>
    <property type="molecule type" value="Genomic_DNA"/>
</dbReference>
<feature type="coiled-coil region" evidence="6">
    <location>
        <begin position="192"/>
        <end position="242"/>
    </location>
</feature>
<dbReference type="Gene3D" id="1.20.120.1530">
    <property type="match status" value="1"/>
</dbReference>
<dbReference type="SMART" id="SM00283">
    <property type="entry name" value="MA"/>
    <property type="match status" value="1"/>
</dbReference>
<dbReference type="InterPro" id="IPR004089">
    <property type="entry name" value="MCPsignal_dom"/>
</dbReference>
<keyword evidence="2" id="KW-0488">Methylation</keyword>
<dbReference type="PROSITE" id="PS50111">
    <property type="entry name" value="CHEMOTAXIS_TRANSDUC_2"/>
    <property type="match status" value="1"/>
</dbReference>
<dbReference type="PANTHER" id="PTHR43531">
    <property type="entry name" value="PROTEIN ICFG"/>
    <property type="match status" value="1"/>
</dbReference>
<accession>W0DQ08</accession>
<keyword evidence="7" id="KW-0472">Membrane</keyword>
<evidence type="ECO:0000313" key="11">
    <source>
        <dbReference type="EMBL" id="AHF00660.1"/>
    </source>
</evidence>
<dbReference type="FunFam" id="1.10.287.950:FF:000001">
    <property type="entry name" value="Methyl-accepting chemotaxis sensory transducer"/>
    <property type="match status" value="1"/>
</dbReference>
<feature type="domain" description="HAMP" evidence="9">
    <location>
        <begin position="449"/>
        <end position="501"/>
    </location>
</feature>
<evidence type="ECO:0000259" key="10">
    <source>
        <dbReference type="PROSITE" id="PS51753"/>
    </source>
</evidence>
<feature type="domain" description="HAMP" evidence="9">
    <location>
        <begin position="367"/>
        <end position="411"/>
    </location>
</feature>
<dbReference type="InParanoid" id="W0DQ08"/>
<dbReference type="SMART" id="SM00304">
    <property type="entry name" value="HAMP"/>
    <property type="match status" value="3"/>
</dbReference>
<comment type="similarity">
    <text evidence="4">Belongs to the methyl-accepting chemotaxis (MCP) protein family.</text>
</comment>
<dbReference type="GO" id="GO:0005886">
    <property type="term" value="C:plasma membrane"/>
    <property type="evidence" value="ECO:0007669"/>
    <property type="project" value="TreeGrafter"/>
</dbReference>
<dbReference type="GO" id="GO:0007165">
    <property type="term" value="P:signal transduction"/>
    <property type="evidence" value="ECO:0007669"/>
    <property type="project" value="UniProtKB-KW"/>
</dbReference>
<dbReference type="PRINTS" id="PR00260">
    <property type="entry name" value="CHEMTRNSDUCR"/>
</dbReference>
<keyword evidence="3 5" id="KW-0807">Transducer</keyword>
<organism evidence="11 12">
    <name type="scientific">Thiomicrospira aerophila AL3</name>
    <dbReference type="NCBI Taxonomy" id="717772"/>
    <lineage>
        <taxon>Bacteria</taxon>
        <taxon>Pseudomonadati</taxon>
        <taxon>Pseudomonadota</taxon>
        <taxon>Gammaproteobacteria</taxon>
        <taxon>Thiotrichales</taxon>
        <taxon>Piscirickettsiaceae</taxon>
        <taxon>Thiomicrospira</taxon>
    </lineage>
</organism>
<dbReference type="Proteomes" id="UP000005380">
    <property type="component" value="Chromosome"/>
</dbReference>
<evidence type="ECO:0000256" key="7">
    <source>
        <dbReference type="SAM" id="Phobius"/>
    </source>
</evidence>
<dbReference type="SUPFAM" id="SSF58104">
    <property type="entry name" value="Methyl-accepting chemotaxis protein (MCP) signaling domain"/>
    <property type="match status" value="2"/>
</dbReference>
<dbReference type="RefSeq" id="WP_006459773.1">
    <property type="nucleotide sequence ID" value="NZ_CP007030.1"/>
</dbReference>
<keyword evidence="12" id="KW-1185">Reference proteome</keyword>
<protein>
    <submittedName>
        <fullName evidence="11">Methyl-accepting chemotaxis protein</fullName>
    </submittedName>
</protein>
<sequence length="847" mass="92385">MFKTIKAKLLGSFTLITLMVIGLAVYSIVKVQESAGGFADYRTLAINAVAATDVDSSMFATRMNFMRYLRSSSQTNAEGFIERYNELVTETERLTARVTGSERERQAQEVMAGLIEFRANFDRIQLLMAERDTLVHALTFETGPQIEQNITDMLRSAENLEVVRDLGLLNRNLLLARIAGQRFIREGTPDVMEIAYQEFERSEQRLANLRTSMQSAERIAQMRDTEQLIDVYVQQMRDLQRVIDLTNSNISEMDSIGRDVEGRLQEVVSRIQAEQNQVGPMVQALNEDIVRMMMIISLLVVVLSIAVAIFIPRLIARGLSAIQGTLAQISQTGNFSIRADDKRQDEIGDMGKAVNFLLSNMQDAISEANKVVKALAEGRFDQRITRELVGDLNKLKDGINTSADNIADVMSQLQETMNYLRDGQFSVNIDTQAQGEYKAMIDAASFAMSTMNGVISEINTVMSNVSDGQFSERVKIAAAGDMNKLKDSINATVAVLEDVIGDITRVMDAQSQGDLTQAITTDCQGQLEKLKTAINSNSDKLSNVIASALHAAQVVDGASAEVSKGSQDLSQRVQEQAAALEETSATMEQMNTAVQNNREAAAATTKVAKAVQQKSTDGVAVMNKTIASMHEIEQASNKIGEIVTLIDGIAFQTNLLALNAAVEAARAGDHGRGFAVVAGEVRALAQKSAAAAKDITGLIQNSANKVKEGNELAKQSSEVLAEINLAVDEVTAMIEGIASSSEQQAAGILQVHEAITQIDTVTQQNAALVEETSAASESMQEQARGLMEEMAFFKTEEMSHHDQAKLLKQPKIVPLKPKSNAKLPPKLDNSSKRVLVANGQAEEWAEF</sequence>
<dbReference type="Pfam" id="PF00015">
    <property type="entry name" value="MCPsignal"/>
    <property type="match status" value="1"/>
</dbReference>
<dbReference type="InterPro" id="IPR032255">
    <property type="entry name" value="HBM"/>
</dbReference>
<keyword evidence="7" id="KW-1133">Transmembrane helix</keyword>
<proteinExistence type="inferred from homology"/>
<feature type="domain" description="HBM" evidence="10">
    <location>
        <begin position="43"/>
        <end position="279"/>
    </location>
</feature>
<evidence type="ECO:0000256" key="1">
    <source>
        <dbReference type="ARBA" id="ARBA00004370"/>
    </source>
</evidence>
<feature type="transmembrane region" description="Helical" evidence="7">
    <location>
        <begin position="289"/>
        <end position="311"/>
    </location>
</feature>
<evidence type="ECO:0000256" key="5">
    <source>
        <dbReference type="PROSITE-ProRule" id="PRU00284"/>
    </source>
</evidence>
<dbReference type="PROSITE" id="PS50885">
    <property type="entry name" value="HAMP"/>
    <property type="match status" value="3"/>
</dbReference>
<dbReference type="Gene3D" id="6.10.340.10">
    <property type="match status" value="1"/>
</dbReference>
<dbReference type="PROSITE" id="PS51753">
    <property type="entry name" value="HBM"/>
    <property type="match status" value="1"/>
</dbReference>
<dbReference type="AlphaFoldDB" id="W0DQ08"/>
<dbReference type="Pfam" id="PF18947">
    <property type="entry name" value="HAMP_2"/>
    <property type="match status" value="2"/>
</dbReference>
<comment type="subcellular location">
    <subcellularLocation>
        <location evidence="1">Membrane</location>
    </subcellularLocation>
</comment>
<dbReference type="SMART" id="SM01358">
    <property type="entry name" value="HBM"/>
    <property type="match status" value="1"/>
</dbReference>
<dbReference type="GO" id="GO:0006935">
    <property type="term" value="P:chemotaxis"/>
    <property type="evidence" value="ECO:0007669"/>
    <property type="project" value="InterPro"/>
</dbReference>
<dbReference type="InterPro" id="IPR003660">
    <property type="entry name" value="HAMP_dom"/>
</dbReference>
<evidence type="ECO:0000256" key="4">
    <source>
        <dbReference type="ARBA" id="ARBA00029447"/>
    </source>
</evidence>
<feature type="transmembrane region" description="Helical" evidence="7">
    <location>
        <begin position="41"/>
        <end position="60"/>
    </location>
</feature>
<keyword evidence="7" id="KW-0812">Transmembrane</keyword>
<gene>
    <name evidence="11" type="ORF">THIAE_01755</name>
</gene>